<name>A0AAN9SC46_PSOTE</name>
<proteinExistence type="predicted"/>
<dbReference type="EMBL" id="JAYMYS010000005">
    <property type="protein sequence ID" value="KAK7393206.1"/>
    <property type="molecule type" value="Genomic_DNA"/>
</dbReference>
<keyword evidence="2" id="KW-1185">Reference proteome</keyword>
<organism evidence="1 2">
    <name type="scientific">Psophocarpus tetragonolobus</name>
    <name type="common">Winged bean</name>
    <name type="synonym">Dolichos tetragonolobus</name>
    <dbReference type="NCBI Taxonomy" id="3891"/>
    <lineage>
        <taxon>Eukaryota</taxon>
        <taxon>Viridiplantae</taxon>
        <taxon>Streptophyta</taxon>
        <taxon>Embryophyta</taxon>
        <taxon>Tracheophyta</taxon>
        <taxon>Spermatophyta</taxon>
        <taxon>Magnoliopsida</taxon>
        <taxon>eudicotyledons</taxon>
        <taxon>Gunneridae</taxon>
        <taxon>Pentapetalae</taxon>
        <taxon>rosids</taxon>
        <taxon>fabids</taxon>
        <taxon>Fabales</taxon>
        <taxon>Fabaceae</taxon>
        <taxon>Papilionoideae</taxon>
        <taxon>50 kb inversion clade</taxon>
        <taxon>NPAAA clade</taxon>
        <taxon>indigoferoid/millettioid clade</taxon>
        <taxon>Phaseoleae</taxon>
        <taxon>Psophocarpus</taxon>
    </lineage>
</organism>
<evidence type="ECO:0000313" key="2">
    <source>
        <dbReference type="Proteomes" id="UP001386955"/>
    </source>
</evidence>
<dbReference type="Proteomes" id="UP001386955">
    <property type="component" value="Unassembled WGS sequence"/>
</dbReference>
<gene>
    <name evidence="1" type="ORF">VNO78_21735</name>
</gene>
<reference evidence="1 2" key="1">
    <citation type="submission" date="2024-01" db="EMBL/GenBank/DDBJ databases">
        <title>The genomes of 5 underutilized Papilionoideae crops provide insights into root nodulation and disease resistanc.</title>
        <authorList>
            <person name="Jiang F."/>
        </authorList>
    </citation>
    <scope>NUCLEOTIDE SEQUENCE [LARGE SCALE GENOMIC DNA]</scope>
    <source>
        <strain evidence="1">DUOXIRENSHENG_FW03</strain>
        <tissue evidence="1">Leaves</tissue>
    </source>
</reference>
<dbReference type="AlphaFoldDB" id="A0AAN9SC46"/>
<comment type="caution">
    <text evidence="1">The sequence shown here is derived from an EMBL/GenBank/DDBJ whole genome shotgun (WGS) entry which is preliminary data.</text>
</comment>
<protein>
    <submittedName>
        <fullName evidence="1">Uncharacterized protein</fullName>
    </submittedName>
</protein>
<sequence length="108" mass="12272">MDWWQRSQFHSLQLGPSHLSVEIGQNEENKYIVAPIRQHLGELPLDLMFPHGSQYPFDNPWGSLLMYSPSLGVPMYRLGSSSQHAAKHGNVDLNTLFDNIELPDSPNE</sequence>
<evidence type="ECO:0000313" key="1">
    <source>
        <dbReference type="EMBL" id="KAK7393206.1"/>
    </source>
</evidence>
<accession>A0AAN9SC46</accession>